<dbReference type="Proteomes" id="UP000241394">
    <property type="component" value="Chromosome LG21"/>
</dbReference>
<dbReference type="AlphaFoldDB" id="A0A2R6PZD9"/>
<name>A0A2R6PZD9_ACTCC</name>
<keyword evidence="3" id="KW-1185">Reference proteome</keyword>
<dbReference type="EMBL" id="NKQK01000021">
    <property type="protein sequence ID" value="PSR99491.1"/>
    <property type="molecule type" value="Genomic_DNA"/>
</dbReference>
<reference evidence="2 3" key="1">
    <citation type="submission" date="2017-07" db="EMBL/GenBank/DDBJ databases">
        <title>An improved, manually edited Actinidia chinensis var. chinensis (kiwifruit) genome highlights the challenges associated with draft genomes and gene prediction in plants.</title>
        <authorList>
            <person name="Pilkington S."/>
            <person name="Crowhurst R."/>
            <person name="Hilario E."/>
            <person name="Nardozza S."/>
            <person name="Fraser L."/>
            <person name="Peng Y."/>
            <person name="Gunaseelan K."/>
            <person name="Simpson R."/>
            <person name="Tahir J."/>
            <person name="Deroles S."/>
            <person name="Templeton K."/>
            <person name="Luo Z."/>
            <person name="Davy M."/>
            <person name="Cheng C."/>
            <person name="Mcneilage M."/>
            <person name="Scaglione D."/>
            <person name="Liu Y."/>
            <person name="Zhang Q."/>
            <person name="Datson P."/>
            <person name="De Silva N."/>
            <person name="Gardiner S."/>
            <person name="Bassett H."/>
            <person name="Chagne D."/>
            <person name="Mccallum J."/>
            <person name="Dzierzon H."/>
            <person name="Deng C."/>
            <person name="Wang Y.-Y."/>
            <person name="Barron N."/>
            <person name="Manako K."/>
            <person name="Bowen J."/>
            <person name="Foster T."/>
            <person name="Erridge Z."/>
            <person name="Tiffin H."/>
            <person name="Waite C."/>
            <person name="Davies K."/>
            <person name="Grierson E."/>
            <person name="Laing W."/>
            <person name="Kirk R."/>
            <person name="Chen X."/>
            <person name="Wood M."/>
            <person name="Montefiori M."/>
            <person name="Brummell D."/>
            <person name="Schwinn K."/>
            <person name="Catanach A."/>
            <person name="Fullerton C."/>
            <person name="Li D."/>
            <person name="Meiyalaghan S."/>
            <person name="Nieuwenhuizen N."/>
            <person name="Read N."/>
            <person name="Prakash R."/>
            <person name="Hunter D."/>
            <person name="Zhang H."/>
            <person name="Mckenzie M."/>
            <person name="Knabel M."/>
            <person name="Harris A."/>
            <person name="Allan A."/>
            <person name="Chen A."/>
            <person name="Janssen B."/>
            <person name="Plunkett B."/>
            <person name="Dwamena C."/>
            <person name="Voogd C."/>
            <person name="Leif D."/>
            <person name="Lafferty D."/>
            <person name="Souleyre E."/>
            <person name="Varkonyi-Gasic E."/>
            <person name="Gambi F."/>
            <person name="Hanley J."/>
            <person name="Yao J.-L."/>
            <person name="Cheung J."/>
            <person name="David K."/>
            <person name="Warren B."/>
            <person name="Marsh K."/>
            <person name="Snowden K."/>
            <person name="Lin-Wang K."/>
            <person name="Brian L."/>
            <person name="Martinez-Sanchez M."/>
            <person name="Wang M."/>
            <person name="Ileperuma N."/>
            <person name="Macnee N."/>
            <person name="Campin R."/>
            <person name="Mcatee P."/>
            <person name="Drummond R."/>
            <person name="Espley R."/>
            <person name="Ireland H."/>
            <person name="Wu R."/>
            <person name="Atkinson R."/>
            <person name="Karunairetnam S."/>
            <person name="Bulley S."/>
            <person name="Chunkath S."/>
            <person name="Hanley Z."/>
            <person name="Storey R."/>
            <person name="Thrimawithana A."/>
            <person name="Thomson S."/>
            <person name="David C."/>
            <person name="Testolin R."/>
        </authorList>
    </citation>
    <scope>NUCLEOTIDE SEQUENCE [LARGE SCALE GENOMIC DNA]</scope>
    <source>
        <strain evidence="3">cv. Red5</strain>
        <tissue evidence="2">Young leaf</tissue>
    </source>
</reference>
<feature type="region of interest" description="Disordered" evidence="1">
    <location>
        <begin position="40"/>
        <end position="65"/>
    </location>
</feature>
<dbReference type="Gramene" id="PSR99491">
    <property type="protein sequence ID" value="PSR99491"/>
    <property type="gene ID" value="CEY00_Acc23466"/>
</dbReference>
<gene>
    <name evidence="2" type="ORF">CEY00_Acc23466</name>
</gene>
<evidence type="ECO:0000313" key="3">
    <source>
        <dbReference type="Proteomes" id="UP000241394"/>
    </source>
</evidence>
<comment type="caution">
    <text evidence="2">The sequence shown here is derived from an EMBL/GenBank/DDBJ whole genome shotgun (WGS) entry which is preliminary data.</text>
</comment>
<evidence type="ECO:0000313" key="2">
    <source>
        <dbReference type="EMBL" id="PSR99491.1"/>
    </source>
</evidence>
<feature type="compositionally biased region" description="Basic and acidic residues" evidence="1">
    <location>
        <begin position="44"/>
        <end position="60"/>
    </location>
</feature>
<organism evidence="2 3">
    <name type="scientific">Actinidia chinensis var. chinensis</name>
    <name type="common">Chinese soft-hair kiwi</name>
    <dbReference type="NCBI Taxonomy" id="1590841"/>
    <lineage>
        <taxon>Eukaryota</taxon>
        <taxon>Viridiplantae</taxon>
        <taxon>Streptophyta</taxon>
        <taxon>Embryophyta</taxon>
        <taxon>Tracheophyta</taxon>
        <taxon>Spermatophyta</taxon>
        <taxon>Magnoliopsida</taxon>
        <taxon>eudicotyledons</taxon>
        <taxon>Gunneridae</taxon>
        <taxon>Pentapetalae</taxon>
        <taxon>asterids</taxon>
        <taxon>Ericales</taxon>
        <taxon>Actinidiaceae</taxon>
        <taxon>Actinidia</taxon>
    </lineage>
</organism>
<protein>
    <submittedName>
        <fullName evidence="2">RING-H2 finger protein</fullName>
    </submittedName>
</protein>
<dbReference type="InParanoid" id="A0A2R6PZD9"/>
<proteinExistence type="predicted"/>
<reference evidence="3" key="2">
    <citation type="journal article" date="2018" name="BMC Genomics">
        <title>A manually annotated Actinidia chinensis var. chinensis (kiwifruit) genome highlights the challenges associated with draft genomes and gene prediction in plants.</title>
        <authorList>
            <person name="Pilkington S.M."/>
            <person name="Crowhurst R."/>
            <person name="Hilario E."/>
            <person name="Nardozza S."/>
            <person name="Fraser L."/>
            <person name="Peng Y."/>
            <person name="Gunaseelan K."/>
            <person name="Simpson R."/>
            <person name="Tahir J."/>
            <person name="Deroles S.C."/>
            <person name="Templeton K."/>
            <person name="Luo Z."/>
            <person name="Davy M."/>
            <person name="Cheng C."/>
            <person name="McNeilage M."/>
            <person name="Scaglione D."/>
            <person name="Liu Y."/>
            <person name="Zhang Q."/>
            <person name="Datson P."/>
            <person name="De Silva N."/>
            <person name="Gardiner S.E."/>
            <person name="Bassett H."/>
            <person name="Chagne D."/>
            <person name="McCallum J."/>
            <person name="Dzierzon H."/>
            <person name="Deng C."/>
            <person name="Wang Y.Y."/>
            <person name="Barron L."/>
            <person name="Manako K."/>
            <person name="Bowen J."/>
            <person name="Foster T.M."/>
            <person name="Erridge Z.A."/>
            <person name="Tiffin H."/>
            <person name="Waite C.N."/>
            <person name="Davies K.M."/>
            <person name="Grierson E.P."/>
            <person name="Laing W.A."/>
            <person name="Kirk R."/>
            <person name="Chen X."/>
            <person name="Wood M."/>
            <person name="Montefiori M."/>
            <person name="Brummell D.A."/>
            <person name="Schwinn K.E."/>
            <person name="Catanach A."/>
            <person name="Fullerton C."/>
            <person name="Li D."/>
            <person name="Meiyalaghan S."/>
            <person name="Nieuwenhuizen N."/>
            <person name="Read N."/>
            <person name="Prakash R."/>
            <person name="Hunter D."/>
            <person name="Zhang H."/>
            <person name="McKenzie M."/>
            <person name="Knabel M."/>
            <person name="Harris A."/>
            <person name="Allan A.C."/>
            <person name="Gleave A."/>
            <person name="Chen A."/>
            <person name="Janssen B.J."/>
            <person name="Plunkett B."/>
            <person name="Ampomah-Dwamena C."/>
            <person name="Voogd C."/>
            <person name="Leif D."/>
            <person name="Lafferty D."/>
            <person name="Souleyre E.J.F."/>
            <person name="Varkonyi-Gasic E."/>
            <person name="Gambi F."/>
            <person name="Hanley J."/>
            <person name="Yao J.L."/>
            <person name="Cheung J."/>
            <person name="David K.M."/>
            <person name="Warren B."/>
            <person name="Marsh K."/>
            <person name="Snowden K.C."/>
            <person name="Lin-Wang K."/>
            <person name="Brian L."/>
            <person name="Martinez-Sanchez M."/>
            <person name="Wang M."/>
            <person name="Ileperuma N."/>
            <person name="Macnee N."/>
            <person name="Campin R."/>
            <person name="McAtee P."/>
            <person name="Drummond R.S.M."/>
            <person name="Espley R.V."/>
            <person name="Ireland H.S."/>
            <person name="Wu R."/>
            <person name="Atkinson R.G."/>
            <person name="Karunairetnam S."/>
            <person name="Bulley S."/>
            <person name="Chunkath S."/>
            <person name="Hanley Z."/>
            <person name="Storey R."/>
            <person name="Thrimawithana A.H."/>
            <person name="Thomson S."/>
            <person name="David C."/>
            <person name="Testolin R."/>
            <person name="Huang H."/>
            <person name="Hellens R.P."/>
            <person name="Schaffer R.J."/>
        </authorList>
    </citation>
    <scope>NUCLEOTIDE SEQUENCE [LARGE SCALE GENOMIC DNA]</scope>
    <source>
        <strain evidence="3">cv. Red5</strain>
    </source>
</reference>
<evidence type="ECO:0000256" key="1">
    <source>
        <dbReference type="SAM" id="MobiDB-lite"/>
    </source>
</evidence>
<sequence length="215" mass="24586">MGGTGYGWMDINNKNEVQVGSSHYYFPNFASGNSLSLSLSPHDSSCKDSRRRDLGEETSRHLAGGRPRRLRLCSHPCRPFVCPNLRTRPRRRRSLCLDPQDLWQGHRPFSSTAAGEQRPEEESPPFAPETHLRSRRHREILRLCHLLGGIRRRRRNPSAASVRPRVPRRLHRHVARISFVVPVVPSDSGGRQVPEVRNLLRRSRDRGSIAATETR</sequence>
<accession>A0A2R6PZD9</accession>
<feature type="region of interest" description="Disordered" evidence="1">
    <location>
        <begin position="107"/>
        <end position="132"/>
    </location>
</feature>